<sequence>MSTVPSSIYTYYVGGSLPVDAPSYVYRQADRDLYESLRNGDFCYVLNARQMGKSSLRVRTEERLKAQDVACATIDITSIGTSDITPEQWYFGVIDTLINGFELYNTFDSSAWWEENRLLSPVQKFSRFLKDILLAQIGQAIVIFVDEIDSVLSLPFNIDDFFAVIRDCYNNRANQLEYRQLTFALIGVATPSDLIQDKRRTPFNIGRAIELTGFSLHEAEPLLPGLATKAEDSQSVLREILAWTGGQPFLTQKVCRLVMASSFPIAAGAETDWVANLMQNTVIDRWETQDEPEHLKTIRNRILYSNAQRTGRLLGLYQQVFQRGSVTADDSPEQMELRLSGLVVRQEGRLQIYNLIYAAVFDLAWVDQELANLRPYAETFSAWVESGFTDESRLLRGQALVDAQSWATNKSLSNQDYHFLDASRSLERSEFERNLDVEKQSNQLLTSANRKARKRIRFGVYILITALALAMLAGWWGRQSIVEAQSQIQNAEETIHSNELQIEKSQRELSSTRNQTQRQIAQAKQETQAAQAKINQAKQQQQLVQEARDKAQQELRTAQQERGKLQGDLQQLLKDTEAAQMLAQQARAQAGEERQKAVESQQTTQITLQGNAINQLGNVALQQFESGELESLLTAIQSGTALQELVKSQGVFDKSPAFSPLLALQKILDNISEQNQLLGHQGWVRRVRFSPDGRLIATAGSDGVVKLWDVLGQPIKTFERYHRSILDMNFSSTGRFILTAGDDGVARQWNLSGEVLNTYDHQEVVQAVVISSDEKRVVTVGGGIAKVWNIAGQQQASWQASEKELYSINFKPNDQSFITAGLEGKVQQWDWSGRKLIEFASDQGAILSAQFAPDGRTLATAGSDGSVKLWDQNGQPLLTLKAHKGWTRDINFSSDSQSFATAGDDGIVKLWNISGQQIAELKGHLGGVLNVQFNSNNQQLVSAGTDGTARLWNLSGQRFNSNSFIALSKSQEPENDVRCVSLYAPGLYPERVASALFDDNRVGRIWLENQSNQVITIKLYHPDLPGEAWGEFLVEPKATWLYPFEEDAPVFGSDWGIQVDSSKICILGRVGEWSLLNSRHIFKTSSNRFPKGSSSGNQNIFDTLDFSPDGQQLVTGELSGKVSFWDLSGRKLREWKAIRGGVQGVSFSPDGRYVATSSPQRVLLWNMSGEKIAEYSAYNVSFSGNGEHLAIATQSDSNDVIQIWHQATDQLIKEWNPSLGTEGKISVYSMDFSPDTKSLLIAGTLQVNLYSIVDSPIQLWDLSGNLITEFKGHRGGVLSAKFSPDGQAIVTGGMDGTVRLWGSLGEQLSQWKAHRGWVRSVMFLDNRRVASVGDDGLVKVWTRSGQLTAEFKGHRSKISGMAFDSSKQIIATSSYDGSVRLWQIENLDELISRSCDWIDAFEKANKNYFCKKLSSGD</sequence>
<keyword evidence="5" id="KW-0472">Membrane</keyword>
<dbReference type="InterPro" id="IPR011047">
    <property type="entry name" value="Quinoprotein_ADH-like_sf"/>
</dbReference>
<feature type="repeat" description="WD" evidence="3">
    <location>
        <begin position="1094"/>
        <end position="1128"/>
    </location>
</feature>
<evidence type="ECO:0000256" key="2">
    <source>
        <dbReference type="ARBA" id="ARBA00022737"/>
    </source>
</evidence>
<feature type="repeat" description="WD" evidence="3">
    <location>
        <begin position="921"/>
        <end position="962"/>
    </location>
</feature>
<evidence type="ECO:0000313" key="7">
    <source>
        <dbReference type="Proteomes" id="UP000757435"/>
    </source>
</evidence>
<keyword evidence="5" id="KW-0812">Transmembrane</keyword>
<dbReference type="Pfam" id="PF14516">
    <property type="entry name" value="AAA_35"/>
    <property type="match status" value="1"/>
</dbReference>
<dbReference type="InterPro" id="IPR036322">
    <property type="entry name" value="WD40_repeat_dom_sf"/>
</dbReference>
<dbReference type="InterPro" id="IPR019775">
    <property type="entry name" value="WD40_repeat_CS"/>
</dbReference>
<dbReference type="SMART" id="SM00320">
    <property type="entry name" value="WD40"/>
    <property type="match status" value="14"/>
</dbReference>
<evidence type="ECO:0000256" key="1">
    <source>
        <dbReference type="ARBA" id="ARBA00022574"/>
    </source>
</evidence>
<keyword evidence="4" id="KW-0175">Coiled coil</keyword>
<dbReference type="CDD" id="cd00200">
    <property type="entry name" value="WD40"/>
    <property type="match status" value="2"/>
</dbReference>
<feature type="coiled-coil region" evidence="4">
    <location>
        <begin position="481"/>
        <end position="589"/>
    </location>
</feature>
<feature type="repeat" description="WD" evidence="3">
    <location>
        <begin position="1270"/>
        <end position="1301"/>
    </location>
</feature>
<organism evidence="6 7">
    <name type="scientific">Drouetiella hepatica Uher 2000/2452</name>
    <dbReference type="NCBI Taxonomy" id="904376"/>
    <lineage>
        <taxon>Bacteria</taxon>
        <taxon>Bacillati</taxon>
        <taxon>Cyanobacteriota</taxon>
        <taxon>Cyanophyceae</taxon>
        <taxon>Oculatellales</taxon>
        <taxon>Oculatellaceae</taxon>
        <taxon>Drouetiella</taxon>
    </lineage>
</organism>
<dbReference type="InterPro" id="IPR027417">
    <property type="entry name" value="P-loop_NTPase"/>
</dbReference>
<dbReference type="PROSITE" id="PS50082">
    <property type="entry name" value="WD_REPEATS_2"/>
    <property type="match status" value="9"/>
</dbReference>
<reference evidence="6" key="2">
    <citation type="journal article" date="2022" name="Microbiol. Resour. Announc.">
        <title>Metagenome Sequencing to Explore Phylogenomics of Terrestrial Cyanobacteria.</title>
        <authorList>
            <person name="Ward R.D."/>
            <person name="Stajich J.E."/>
            <person name="Johansen J.R."/>
            <person name="Huntemann M."/>
            <person name="Clum A."/>
            <person name="Foster B."/>
            <person name="Foster B."/>
            <person name="Roux S."/>
            <person name="Palaniappan K."/>
            <person name="Varghese N."/>
            <person name="Mukherjee S."/>
            <person name="Reddy T.B.K."/>
            <person name="Daum C."/>
            <person name="Copeland A."/>
            <person name="Chen I.A."/>
            <person name="Ivanova N.N."/>
            <person name="Kyrpides N.C."/>
            <person name="Shapiro N."/>
            <person name="Eloe-Fadrosh E.A."/>
            <person name="Pietrasiak N."/>
        </authorList>
    </citation>
    <scope>NUCLEOTIDE SEQUENCE</scope>
    <source>
        <strain evidence="6">UHER 2000/2452</strain>
    </source>
</reference>
<dbReference type="SUPFAM" id="SSF52540">
    <property type="entry name" value="P-loop containing nucleoside triphosphate hydrolases"/>
    <property type="match status" value="1"/>
</dbReference>
<keyword evidence="5" id="KW-1133">Transmembrane helix</keyword>
<feature type="repeat" description="WD" evidence="3">
    <location>
        <begin position="839"/>
        <end position="871"/>
    </location>
</feature>
<dbReference type="PROSITE" id="PS00678">
    <property type="entry name" value="WD_REPEATS_1"/>
    <property type="match status" value="2"/>
</dbReference>
<dbReference type="Proteomes" id="UP000757435">
    <property type="component" value="Unassembled WGS sequence"/>
</dbReference>
<dbReference type="EMBL" id="JAHHHD010000014">
    <property type="protein sequence ID" value="MBW4659758.1"/>
    <property type="molecule type" value="Genomic_DNA"/>
</dbReference>
<feature type="repeat" description="WD" evidence="3">
    <location>
        <begin position="1311"/>
        <end position="1341"/>
    </location>
</feature>
<gene>
    <name evidence="6" type="ORF">KME15_13860</name>
</gene>
<dbReference type="SUPFAM" id="SSF50998">
    <property type="entry name" value="Quinoprotein alcohol dehydrogenase-like"/>
    <property type="match status" value="1"/>
</dbReference>
<dbReference type="Gene3D" id="3.40.50.300">
    <property type="entry name" value="P-loop containing nucleotide triphosphate hydrolases"/>
    <property type="match status" value="1"/>
</dbReference>
<feature type="repeat" description="WD" evidence="3">
    <location>
        <begin position="677"/>
        <end position="710"/>
    </location>
</feature>
<dbReference type="Gene3D" id="2.130.10.10">
    <property type="entry name" value="YVTN repeat-like/Quinoprotein amine dehydrogenase"/>
    <property type="match status" value="3"/>
</dbReference>
<keyword evidence="1 3" id="KW-0853">WD repeat</keyword>
<dbReference type="Pfam" id="PF00400">
    <property type="entry name" value="WD40"/>
    <property type="match status" value="10"/>
</dbReference>
<dbReference type="PROSITE" id="PS50294">
    <property type="entry name" value="WD_REPEATS_REGION"/>
    <property type="match status" value="7"/>
</dbReference>
<name>A0A951QBI4_9CYAN</name>
<evidence type="ECO:0000256" key="3">
    <source>
        <dbReference type="PROSITE-ProRule" id="PRU00221"/>
    </source>
</evidence>
<dbReference type="SUPFAM" id="SSF50978">
    <property type="entry name" value="WD40 repeat-like"/>
    <property type="match status" value="1"/>
</dbReference>
<feature type="repeat" description="WD" evidence="3">
    <location>
        <begin position="880"/>
        <end position="921"/>
    </location>
</feature>
<dbReference type="PANTHER" id="PTHR19879">
    <property type="entry name" value="TRANSCRIPTION INITIATION FACTOR TFIID"/>
    <property type="match status" value="1"/>
</dbReference>
<feature type="repeat" description="WD" evidence="3">
    <location>
        <begin position="718"/>
        <end position="752"/>
    </location>
</feature>
<dbReference type="InterPro" id="IPR001680">
    <property type="entry name" value="WD40_rpt"/>
</dbReference>
<reference evidence="6" key="1">
    <citation type="submission" date="2021-05" db="EMBL/GenBank/DDBJ databases">
        <authorList>
            <person name="Pietrasiak N."/>
            <person name="Ward R."/>
            <person name="Stajich J.E."/>
            <person name="Kurbessoian T."/>
        </authorList>
    </citation>
    <scope>NUCLEOTIDE SEQUENCE</scope>
    <source>
        <strain evidence="6">UHER 2000/2452</strain>
    </source>
</reference>
<keyword evidence="2" id="KW-0677">Repeat</keyword>
<proteinExistence type="predicted"/>
<dbReference type="PRINTS" id="PR00320">
    <property type="entry name" value="GPROTEINBRPT"/>
</dbReference>
<evidence type="ECO:0000256" key="4">
    <source>
        <dbReference type="SAM" id="Coils"/>
    </source>
</evidence>
<dbReference type="InterPro" id="IPR015943">
    <property type="entry name" value="WD40/YVTN_repeat-like_dom_sf"/>
</dbReference>
<dbReference type="PANTHER" id="PTHR19879:SF9">
    <property type="entry name" value="TRANSCRIPTION INITIATION FACTOR TFIID SUBUNIT 5"/>
    <property type="match status" value="1"/>
</dbReference>
<protein>
    <submittedName>
        <fullName evidence="6">AAA-like domain-containing protein</fullName>
    </submittedName>
</protein>
<dbReference type="InterPro" id="IPR020472">
    <property type="entry name" value="WD40_PAC1"/>
</dbReference>
<evidence type="ECO:0000313" key="6">
    <source>
        <dbReference type="EMBL" id="MBW4659758.1"/>
    </source>
</evidence>
<feature type="transmembrane region" description="Helical" evidence="5">
    <location>
        <begin position="458"/>
        <end position="477"/>
    </location>
</feature>
<accession>A0A951QBI4</accession>
<comment type="caution">
    <text evidence="6">The sequence shown here is derived from an EMBL/GenBank/DDBJ whole genome shotgun (WGS) entry which is preliminary data.</text>
</comment>
<evidence type="ECO:0000256" key="5">
    <source>
        <dbReference type="SAM" id="Phobius"/>
    </source>
</evidence>
<feature type="repeat" description="WD" evidence="3">
    <location>
        <begin position="1351"/>
        <end position="1392"/>
    </location>
</feature>